<dbReference type="InterPro" id="IPR027417">
    <property type="entry name" value="P-loop_NTPase"/>
</dbReference>
<dbReference type="GO" id="GO:0090374">
    <property type="term" value="P:oligopeptide export from mitochondrion"/>
    <property type="evidence" value="ECO:0007669"/>
    <property type="project" value="TreeGrafter"/>
</dbReference>
<evidence type="ECO:0000259" key="13">
    <source>
        <dbReference type="PROSITE" id="PS50929"/>
    </source>
</evidence>
<feature type="transmembrane region" description="Helical" evidence="11">
    <location>
        <begin position="321"/>
        <end position="340"/>
    </location>
</feature>
<dbReference type="GO" id="GO:0010044">
    <property type="term" value="P:response to aluminum ion"/>
    <property type="evidence" value="ECO:0007669"/>
    <property type="project" value="UniProtKB-ARBA"/>
</dbReference>
<dbReference type="GO" id="GO:0016887">
    <property type="term" value="F:ATP hydrolysis activity"/>
    <property type="evidence" value="ECO:0007669"/>
    <property type="project" value="InterPro"/>
</dbReference>
<evidence type="ECO:0000256" key="2">
    <source>
        <dbReference type="ARBA" id="ARBA00007577"/>
    </source>
</evidence>
<dbReference type="InterPro" id="IPR017871">
    <property type="entry name" value="ABC_transporter-like_CS"/>
</dbReference>
<keyword evidence="7" id="KW-0067">ATP-binding</keyword>
<dbReference type="PROSITE" id="PS50893">
    <property type="entry name" value="ABC_TRANSPORTER_2"/>
    <property type="match status" value="1"/>
</dbReference>
<gene>
    <name evidence="14" type="ORF">QN277_014528</name>
</gene>
<evidence type="ECO:0000259" key="12">
    <source>
        <dbReference type="PROSITE" id="PS50893"/>
    </source>
</evidence>
<organism evidence="14 15">
    <name type="scientific">Acacia crassicarpa</name>
    <name type="common">northern wattle</name>
    <dbReference type="NCBI Taxonomy" id="499986"/>
    <lineage>
        <taxon>Eukaryota</taxon>
        <taxon>Viridiplantae</taxon>
        <taxon>Streptophyta</taxon>
        <taxon>Embryophyta</taxon>
        <taxon>Tracheophyta</taxon>
        <taxon>Spermatophyta</taxon>
        <taxon>Magnoliopsida</taxon>
        <taxon>eudicotyledons</taxon>
        <taxon>Gunneridae</taxon>
        <taxon>Pentapetalae</taxon>
        <taxon>rosids</taxon>
        <taxon>fabids</taxon>
        <taxon>Fabales</taxon>
        <taxon>Fabaceae</taxon>
        <taxon>Caesalpinioideae</taxon>
        <taxon>mimosoid clade</taxon>
        <taxon>Acacieae</taxon>
        <taxon>Acacia</taxon>
    </lineage>
</organism>
<keyword evidence="3" id="KW-0813">Transport</keyword>
<evidence type="ECO:0000256" key="4">
    <source>
        <dbReference type="ARBA" id="ARBA00022554"/>
    </source>
</evidence>
<dbReference type="InterPro" id="IPR003593">
    <property type="entry name" value="AAA+_ATPase"/>
</dbReference>
<dbReference type="PROSITE" id="PS00211">
    <property type="entry name" value="ABC_TRANSPORTER_1"/>
    <property type="match status" value="1"/>
</dbReference>
<evidence type="ECO:0000256" key="8">
    <source>
        <dbReference type="ARBA" id="ARBA00022989"/>
    </source>
</evidence>
<feature type="transmembrane region" description="Helical" evidence="11">
    <location>
        <begin position="284"/>
        <end position="309"/>
    </location>
</feature>
<feature type="compositionally biased region" description="Polar residues" evidence="10">
    <location>
        <begin position="19"/>
        <end position="28"/>
    </location>
</feature>
<evidence type="ECO:0000313" key="14">
    <source>
        <dbReference type="EMBL" id="KAK4252542.1"/>
    </source>
</evidence>
<evidence type="ECO:0008006" key="16">
    <source>
        <dbReference type="Google" id="ProtNLM"/>
    </source>
</evidence>
<comment type="caution">
    <text evidence="14">The sequence shown here is derived from an EMBL/GenBank/DDBJ whole genome shotgun (WGS) entry which is preliminary data.</text>
</comment>
<evidence type="ECO:0000256" key="3">
    <source>
        <dbReference type="ARBA" id="ARBA00022448"/>
    </source>
</evidence>
<keyword evidence="15" id="KW-1185">Reference proteome</keyword>
<keyword evidence="5 11" id="KW-0812">Transmembrane</keyword>
<feature type="region of interest" description="Disordered" evidence="10">
    <location>
        <begin position="1"/>
        <end position="30"/>
    </location>
</feature>
<dbReference type="PANTHER" id="PTHR43394">
    <property type="entry name" value="ATP-DEPENDENT PERMEASE MDL1, MITOCHONDRIAL"/>
    <property type="match status" value="1"/>
</dbReference>
<dbReference type="InterPro" id="IPR036640">
    <property type="entry name" value="ABC1_TM_sf"/>
</dbReference>
<dbReference type="CDD" id="cd03249">
    <property type="entry name" value="ABC_MTABC3_MDL1_MDL2"/>
    <property type="match status" value="1"/>
</dbReference>
<keyword evidence="4" id="KW-0926">Vacuole</keyword>
<dbReference type="PANTHER" id="PTHR43394:SF1">
    <property type="entry name" value="ATP-BINDING CASSETTE SUB-FAMILY B MEMBER 10, MITOCHONDRIAL"/>
    <property type="match status" value="1"/>
</dbReference>
<keyword evidence="9 11" id="KW-0472">Membrane</keyword>
<comment type="subcellular location">
    <subcellularLocation>
        <location evidence="1">Vacuole membrane</location>
        <topology evidence="1">Multi-pass membrane protein</topology>
    </subcellularLocation>
</comment>
<dbReference type="InterPro" id="IPR003439">
    <property type="entry name" value="ABC_transporter-like_ATP-bd"/>
</dbReference>
<evidence type="ECO:0000256" key="1">
    <source>
        <dbReference type="ARBA" id="ARBA00004128"/>
    </source>
</evidence>
<dbReference type="GO" id="GO:0005774">
    <property type="term" value="C:vacuolar membrane"/>
    <property type="evidence" value="ECO:0007669"/>
    <property type="project" value="UniProtKB-SubCell"/>
</dbReference>
<dbReference type="Gene3D" id="3.40.50.300">
    <property type="entry name" value="P-loop containing nucleotide triphosphate hydrolases"/>
    <property type="match status" value="1"/>
</dbReference>
<feature type="transmembrane region" description="Helical" evidence="11">
    <location>
        <begin position="205"/>
        <end position="223"/>
    </location>
</feature>
<reference evidence="14" key="1">
    <citation type="submission" date="2023-10" db="EMBL/GenBank/DDBJ databases">
        <title>Chromosome-level genome of the transformable northern wattle, Acacia crassicarpa.</title>
        <authorList>
            <person name="Massaro I."/>
            <person name="Sinha N.R."/>
            <person name="Poethig S."/>
            <person name="Leichty A.R."/>
        </authorList>
    </citation>
    <scope>NUCLEOTIDE SEQUENCE</scope>
    <source>
        <strain evidence="14">Acra3RX</strain>
        <tissue evidence="14">Leaf</tissue>
    </source>
</reference>
<name>A0AAE1IML2_9FABA</name>
<dbReference type="Pfam" id="PF00005">
    <property type="entry name" value="ABC_tran"/>
    <property type="match status" value="1"/>
</dbReference>
<dbReference type="InterPro" id="IPR039421">
    <property type="entry name" value="Type_1_exporter"/>
</dbReference>
<dbReference type="Pfam" id="PF00664">
    <property type="entry name" value="ABC_membrane"/>
    <property type="match status" value="1"/>
</dbReference>
<sequence length="621" mass="67594">MGSTSETAPLLERKEEGKSQSGSLNEQTTDLERGEAATNVGFGRVLSLAKPEARKLIFATLALLIASTSEILVPKFGGKVIDIVSGDIQTPEDKAKALEAVKSTILYIFMIVVVGSVSTALDGWLFSSASERIVARLRKRLFSHLIIQEIAFFDVTRTGELMSRLSEDTQIIKNAATTNLSHALSALSTAFIGLGFMFWTSWKLTLLALAVVPATFIAARKFGWFLRELSQKTQDAAAAAASIAEESFGAIRTVRSFAQEEYEILRYSKKVDETLKLGLKQAKVVGLFSGGMYTATSLPIIIVVIYGAYLTTTGSMSPGDLTSFILYSLTGLYTMAMKAVGSSRRVFHLIDLESTMPMSGNKCPLGEQDGEVELNDVWFAYPSRPSHMVLKGITMKLQSGSKVALVGPSGGGKTTIANLIERFYDPTKGKILLNGVSLVEVSHEHMHKKISIVSQEPVLFNCSIEENIAYGFDGKVNPVDIENAAKMANAHEFISKFIDKYKTHVGERGVRLSGGQKQRIAIARALLMDPKILLLDEATSALDAESEYLVQGALDRLMKGRTVLVIAHRLSTVKSADRVVVVSDGEIVESGTHEELISNNSVYSALISRQLQTTKPQYLVS</sequence>
<dbReference type="Proteomes" id="UP001293593">
    <property type="component" value="Unassembled WGS sequence"/>
</dbReference>
<dbReference type="Gene3D" id="1.20.1560.10">
    <property type="entry name" value="ABC transporter type 1, transmembrane domain"/>
    <property type="match status" value="1"/>
</dbReference>
<dbReference type="GO" id="GO:0015421">
    <property type="term" value="F:ABC-type oligopeptide transporter activity"/>
    <property type="evidence" value="ECO:0007669"/>
    <property type="project" value="TreeGrafter"/>
</dbReference>
<evidence type="ECO:0000313" key="15">
    <source>
        <dbReference type="Proteomes" id="UP001293593"/>
    </source>
</evidence>
<dbReference type="AlphaFoldDB" id="A0AAE1IML2"/>
<protein>
    <recommendedName>
        <fullName evidence="16">ABC transporter B family member 25</fullName>
    </recommendedName>
</protein>
<dbReference type="InterPro" id="IPR011527">
    <property type="entry name" value="ABC1_TM_dom"/>
</dbReference>
<evidence type="ECO:0000256" key="11">
    <source>
        <dbReference type="SAM" id="Phobius"/>
    </source>
</evidence>
<dbReference type="SMART" id="SM00382">
    <property type="entry name" value="AAA"/>
    <property type="match status" value="1"/>
</dbReference>
<dbReference type="FunFam" id="1.20.1560.10:FF:000058">
    <property type="entry name" value="ABC transporter B family member 25"/>
    <property type="match status" value="1"/>
</dbReference>
<feature type="transmembrane region" description="Helical" evidence="11">
    <location>
        <begin position="105"/>
        <end position="126"/>
    </location>
</feature>
<comment type="similarity">
    <text evidence="2">Belongs to the ABC transporter superfamily. ABCB family. Multidrug resistance exporter (TC 3.A.1.201) subfamily.</text>
</comment>
<evidence type="ECO:0000256" key="9">
    <source>
        <dbReference type="ARBA" id="ARBA00023136"/>
    </source>
</evidence>
<evidence type="ECO:0000256" key="5">
    <source>
        <dbReference type="ARBA" id="ARBA00022692"/>
    </source>
</evidence>
<dbReference type="SUPFAM" id="SSF52540">
    <property type="entry name" value="P-loop containing nucleoside triphosphate hydrolases"/>
    <property type="match status" value="1"/>
</dbReference>
<dbReference type="GO" id="GO:0005524">
    <property type="term" value="F:ATP binding"/>
    <property type="evidence" value="ECO:0007669"/>
    <property type="project" value="UniProtKB-KW"/>
</dbReference>
<dbReference type="PROSITE" id="PS50929">
    <property type="entry name" value="ABC_TM1F"/>
    <property type="match status" value="1"/>
</dbReference>
<dbReference type="FunFam" id="3.40.50.300:FF:000836">
    <property type="entry name" value="ABC transporter B family member 25"/>
    <property type="match status" value="1"/>
</dbReference>
<dbReference type="PIRSF" id="PIRSF002773">
    <property type="entry name" value="ABC_prm/ATPase_B"/>
    <property type="match status" value="1"/>
</dbReference>
<feature type="domain" description="ABC transporter" evidence="12">
    <location>
        <begin position="372"/>
        <end position="609"/>
    </location>
</feature>
<dbReference type="GO" id="GO:0005743">
    <property type="term" value="C:mitochondrial inner membrane"/>
    <property type="evidence" value="ECO:0007669"/>
    <property type="project" value="TreeGrafter"/>
</dbReference>
<proteinExistence type="inferred from homology"/>
<evidence type="ECO:0000256" key="10">
    <source>
        <dbReference type="SAM" id="MobiDB-lite"/>
    </source>
</evidence>
<keyword evidence="6" id="KW-0547">Nucleotide-binding</keyword>
<evidence type="ECO:0000256" key="6">
    <source>
        <dbReference type="ARBA" id="ARBA00022741"/>
    </source>
</evidence>
<evidence type="ECO:0000256" key="7">
    <source>
        <dbReference type="ARBA" id="ARBA00022840"/>
    </source>
</evidence>
<feature type="domain" description="ABC transmembrane type-1" evidence="13">
    <location>
        <begin position="57"/>
        <end position="337"/>
    </location>
</feature>
<dbReference type="EMBL" id="JAWXYG010000023">
    <property type="protein sequence ID" value="KAK4252542.1"/>
    <property type="molecule type" value="Genomic_DNA"/>
</dbReference>
<keyword evidence="8 11" id="KW-1133">Transmembrane helix</keyword>
<feature type="transmembrane region" description="Helical" evidence="11">
    <location>
        <begin position="180"/>
        <end position="199"/>
    </location>
</feature>
<dbReference type="SUPFAM" id="SSF90123">
    <property type="entry name" value="ABC transporter transmembrane region"/>
    <property type="match status" value="1"/>
</dbReference>
<accession>A0AAE1IML2</accession>